<dbReference type="GO" id="GO:0015740">
    <property type="term" value="P:C4-dicarboxylate transport"/>
    <property type="evidence" value="ECO:0007669"/>
    <property type="project" value="TreeGrafter"/>
</dbReference>
<feature type="transmembrane region" description="Helical" evidence="9">
    <location>
        <begin position="114"/>
        <end position="132"/>
    </location>
</feature>
<feature type="transmembrane region" description="Helical" evidence="9">
    <location>
        <begin position="79"/>
        <end position="102"/>
    </location>
</feature>
<evidence type="ECO:0000256" key="2">
    <source>
        <dbReference type="ARBA" id="ARBA00022448"/>
    </source>
</evidence>
<comment type="caution">
    <text evidence="12">The sequence shown here is derived from an EMBL/GenBank/DDBJ whole genome shotgun (WGS) entry which is preliminary data.</text>
</comment>
<evidence type="ECO:0000256" key="8">
    <source>
        <dbReference type="ARBA" id="ARBA00038436"/>
    </source>
</evidence>
<evidence type="ECO:0000256" key="5">
    <source>
        <dbReference type="ARBA" id="ARBA00022692"/>
    </source>
</evidence>
<dbReference type="EMBL" id="FMWB01000003">
    <property type="protein sequence ID" value="SCZ29340.1"/>
    <property type="molecule type" value="Genomic_DNA"/>
</dbReference>
<evidence type="ECO:0000256" key="6">
    <source>
        <dbReference type="ARBA" id="ARBA00022989"/>
    </source>
</evidence>
<dbReference type="Proteomes" id="UP000183046">
    <property type="component" value="Unassembled WGS sequence"/>
</dbReference>
<sequence length="213" mass="23790">MSAVTRLWCRLEEALVAFLLAVMTLITFVYVVVNNVYAVFYYLADRSAFLEEPLLAMGDGLLFVSQEMTWSIALTKAVFGWLIFIGLAWGVRIGAHLGVDLLVKTFPPALRKAVALLAVGICIFYCGLMTYSSQQWVAALMNANIGAEDLDRFGLRQWHIVMIVPIGFALMLIRFVEVFLRILRNEQSGFGGHSEAEDALRLVDGQHGTERQP</sequence>
<feature type="transmembrane region" description="Helical" evidence="9">
    <location>
        <begin position="15"/>
        <end position="42"/>
    </location>
</feature>
<keyword evidence="4 9" id="KW-0997">Cell inner membrane</keyword>
<keyword evidence="5 9" id="KW-0812">Transmembrane</keyword>
<keyword evidence="6 9" id="KW-1133">Transmembrane helix</keyword>
<dbReference type="PANTHER" id="PTHR35011">
    <property type="entry name" value="2,3-DIKETO-L-GULONATE TRAP TRANSPORTER SMALL PERMEASE PROTEIN YIAM"/>
    <property type="match status" value="1"/>
</dbReference>
<evidence type="ECO:0000256" key="1">
    <source>
        <dbReference type="ARBA" id="ARBA00004429"/>
    </source>
</evidence>
<evidence type="ECO:0000313" key="14">
    <source>
        <dbReference type="Proteomes" id="UP000189310"/>
    </source>
</evidence>
<dbReference type="AlphaFoldDB" id="A0A1G5MY17"/>
<proteinExistence type="inferred from homology"/>
<evidence type="ECO:0000256" key="4">
    <source>
        <dbReference type="ARBA" id="ARBA00022519"/>
    </source>
</evidence>
<evidence type="ECO:0000256" key="3">
    <source>
        <dbReference type="ARBA" id="ARBA00022475"/>
    </source>
</evidence>
<reference evidence="13" key="1">
    <citation type="submission" date="2016-10" db="EMBL/GenBank/DDBJ databases">
        <authorList>
            <person name="de Groot N.N."/>
        </authorList>
    </citation>
    <scope>NUCLEOTIDE SEQUENCE [LARGE SCALE GENOMIC DNA]</scope>
    <source>
        <strain evidence="13">DSM 15758</strain>
    </source>
</reference>
<feature type="transmembrane region" description="Helical" evidence="9">
    <location>
        <begin position="158"/>
        <end position="180"/>
    </location>
</feature>
<keyword evidence="3" id="KW-1003">Cell membrane</keyword>
<organism evidence="12 13">
    <name type="scientific">Pseudomonas oryzihabitans</name>
    <dbReference type="NCBI Taxonomy" id="47885"/>
    <lineage>
        <taxon>Bacteria</taxon>
        <taxon>Pseudomonadati</taxon>
        <taxon>Pseudomonadota</taxon>
        <taxon>Gammaproteobacteria</taxon>
        <taxon>Pseudomonadales</taxon>
        <taxon>Pseudomonadaceae</taxon>
        <taxon>Pseudomonas</taxon>
    </lineage>
</organism>
<comment type="subcellular location">
    <subcellularLocation>
        <location evidence="1 9">Cell inner membrane</location>
        <topology evidence="1 9">Multi-pass membrane protein</topology>
    </subcellularLocation>
</comment>
<comment type="similarity">
    <text evidence="8 9">Belongs to the TRAP transporter small permease family.</text>
</comment>
<dbReference type="InterPro" id="IPR055348">
    <property type="entry name" value="DctQ"/>
</dbReference>
<evidence type="ECO:0000259" key="10">
    <source>
        <dbReference type="Pfam" id="PF04290"/>
    </source>
</evidence>
<evidence type="ECO:0000256" key="7">
    <source>
        <dbReference type="ARBA" id="ARBA00023136"/>
    </source>
</evidence>
<gene>
    <name evidence="11" type="ORF">BVL52_20260</name>
    <name evidence="12" type="ORF">SAMN05216279_103208</name>
</gene>
<dbReference type="Pfam" id="PF04290">
    <property type="entry name" value="DctQ"/>
    <property type="match status" value="1"/>
</dbReference>
<dbReference type="Proteomes" id="UP000189310">
    <property type="component" value="Unassembled WGS sequence"/>
</dbReference>
<keyword evidence="2 9" id="KW-0813">Transport</keyword>
<protein>
    <recommendedName>
        <fullName evidence="9">TRAP transporter small permease protein</fullName>
    </recommendedName>
</protein>
<comment type="subunit">
    <text evidence="9">The complex comprises the extracytoplasmic solute receptor protein and the two transmembrane proteins.</text>
</comment>
<evidence type="ECO:0000313" key="13">
    <source>
        <dbReference type="Proteomes" id="UP000183046"/>
    </source>
</evidence>
<dbReference type="EMBL" id="MTLN01000008">
    <property type="protein sequence ID" value="ONN70580.1"/>
    <property type="molecule type" value="Genomic_DNA"/>
</dbReference>
<evidence type="ECO:0000313" key="12">
    <source>
        <dbReference type="EMBL" id="SCZ29340.1"/>
    </source>
</evidence>
<comment type="function">
    <text evidence="9">Part of the tripartite ATP-independent periplasmic (TRAP) transport system.</text>
</comment>
<evidence type="ECO:0000313" key="11">
    <source>
        <dbReference type="EMBL" id="ONN70580.1"/>
    </source>
</evidence>
<feature type="domain" description="Tripartite ATP-independent periplasmic transporters DctQ component" evidence="10">
    <location>
        <begin position="65"/>
        <end position="184"/>
    </location>
</feature>
<dbReference type="OrthoDB" id="9791324at2"/>
<accession>A0A1G5MY17</accession>
<reference evidence="11 14" key="3">
    <citation type="submission" date="2017-01" db="EMBL/GenBank/DDBJ databases">
        <title>Pseudomonas psychrotolerans genome sequencing and assembly.</title>
        <authorList>
            <person name="Vyas B."/>
            <person name="Mayilraj S."/>
        </authorList>
    </citation>
    <scope>NUCLEOTIDE SEQUENCE [LARGE SCALE GENOMIC DNA]</scope>
    <source>
        <strain evidence="11 14">SDS18</strain>
    </source>
</reference>
<dbReference type="InterPro" id="IPR007387">
    <property type="entry name" value="TRAP_DctQ"/>
</dbReference>
<keyword evidence="14" id="KW-1185">Reference proteome</keyword>
<keyword evidence="7 9" id="KW-0472">Membrane</keyword>
<dbReference type="RefSeq" id="WP_027599253.1">
    <property type="nucleotide sequence ID" value="NZ_CP044074.1"/>
</dbReference>
<dbReference type="GO" id="GO:0022857">
    <property type="term" value="F:transmembrane transporter activity"/>
    <property type="evidence" value="ECO:0007669"/>
    <property type="project" value="UniProtKB-UniRule"/>
</dbReference>
<name>A0A1G5MY17_9PSED</name>
<dbReference type="GO" id="GO:0005886">
    <property type="term" value="C:plasma membrane"/>
    <property type="evidence" value="ECO:0007669"/>
    <property type="project" value="UniProtKB-SubCell"/>
</dbReference>
<evidence type="ECO:0000256" key="9">
    <source>
        <dbReference type="RuleBase" id="RU369079"/>
    </source>
</evidence>
<dbReference type="PANTHER" id="PTHR35011:SF2">
    <property type="entry name" value="2,3-DIKETO-L-GULONATE TRAP TRANSPORTER SMALL PERMEASE PROTEIN YIAM"/>
    <property type="match status" value="1"/>
</dbReference>
<dbReference type="GeneID" id="57557297"/>
<reference evidence="12" key="2">
    <citation type="submission" date="2016-10" db="EMBL/GenBank/DDBJ databases">
        <authorList>
            <person name="Varghese N."/>
            <person name="Submissions S."/>
        </authorList>
    </citation>
    <scope>NUCLEOTIDE SEQUENCE</scope>
    <source>
        <strain evidence="12">DSM 15758</strain>
    </source>
</reference>